<dbReference type="WBParaSite" id="Bm584b.1">
    <property type="protein sequence ID" value="Bm584b.1"/>
    <property type="gene ID" value="WBGene00220845"/>
</dbReference>
<feature type="compositionally biased region" description="Polar residues" evidence="1">
    <location>
        <begin position="8"/>
        <end position="22"/>
    </location>
</feature>
<feature type="region of interest" description="Disordered" evidence="1">
    <location>
        <begin position="1"/>
        <end position="22"/>
    </location>
</feature>
<sequence>MKERGIYSMSSHTYSTSIVQLQ</sequence>
<dbReference type="EMBL" id="CAAKNF010000195">
    <property type="protein sequence ID" value="VIO98869.1"/>
    <property type="molecule type" value="Genomic_DNA"/>
</dbReference>
<dbReference type="Proteomes" id="UP000006672">
    <property type="component" value="Unassembled WGS sequence"/>
</dbReference>
<evidence type="ECO:0000313" key="3">
    <source>
        <dbReference type="Proteomes" id="UP000006672"/>
    </source>
</evidence>
<evidence type="ECO:0000313" key="4">
    <source>
        <dbReference type="WBParaSite" id="Bm584b.1"/>
    </source>
</evidence>
<dbReference type="AlphaFoldDB" id="A0A4E9FRU4"/>
<reference evidence="3" key="1">
    <citation type="journal article" date="2007" name="Science">
        <title>Draft genome of the filarial nematode parasite Brugia malayi.</title>
        <authorList>
            <person name="Ghedin E."/>
            <person name="Wang S."/>
            <person name="Spiro D."/>
            <person name="Caler E."/>
            <person name="Zhao Q."/>
            <person name="Crabtree J."/>
            <person name="Allen J.E."/>
            <person name="Delcher A.L."/>
            <person name="Guiliano D.B."/>
            <person name="Miranda-Saavedra D."/>
            <person name="Angiuoli S.V."/>
            <person name="Creasy T."/>
            <person name="Amedeo P."/>
            <person name="Haas B."/>
            <person name="El-Sayed N.M."/>
            <person name="Wortman J.R."/>
            <person name="Feldblyum T."/>
            <person name="Tallon L."/>
            <person name="Schatz M."/>
            <person name="Shumway M."/>
            <person name="Koo H."/>
            <person name="Salzberg S.L."/>
            <person name="Schobel S."/>
            <person name="Pertea M."/>
            <person name="Pop M."/>
            <person name="White O."/>
            <person name="Barton G.J."/>
            <person name="Carlow C.K."/>
            <person name="Crawford M.J."/>
            <person name="Daub J."/>
            <person name="Dimmic M.W."/>
            <person name="Estes C.F."/>
            <person name="Foster J.M."/>
            <person name="Ganatra M."/>
            <person name="Gregory W.F."/>
            <person name="Johnson N.M."/>
            <person name="Jin J."/>
            <person name="Komuniecki R."/>
            <person name="Korf I."/>
            <person name="Kumar S."/>
            <person name="Laney S."/>
            <person name="Li B.W."/>
            <person name="Li W."/>
            <person name="Lindblom T.H."/>
            <person name="Lustigman S."/>
            <person name="Ma D."/>
            <person name="Maina C.V."/>
            <person name="Martin D.M."/>
            <person name="McCarter J.P."/>
            <person name="McReynolds L."/>
            <person name="Mitreva M."/>
            <person name="Nutman T.B."/>
            <person name="Parkinson J."/>
            <person name="Peregrin-Alvarez J.M."/>
            <person name="Poole C."/>
            <person name="Ren Q."/>
            <person name="Saunders L."/>
            <person name="Sluder A.E."/>
            <person name="Smith K."/>
            <person name="Stanke M."/>
            <person name="Unnasch T.R."/>
            <person name="Ware J."/>
            <person name="Wei A.D."/>
            <person name="Weil G."/>
            <person name="Williams D.J."/>
            <person name="Zhang Y."/>
            <person name="Williams S.A."/>
            <person name="Fraser-Liggett C."/>
            <person name="Slatko B."/>
            <person name="Blaxter M.L."/>
            <person name="Scott A.L."/>
        </authorList>
    </citation>
    <scope>NUCLEOTIDE SEQUENCE</scope>
    <source>
        <strain evidence="3">FR3</strain>
    </source>
</reference>
<reference evidence="4" key="3">
    <citation type="submission" date="2019-12" db="UniProtKB">
        <authorList>
            <consortium name="WormBaseParasite"/>
        </authorList>
    </citation>
    <scope>IDENTIFICATION</scope>
</reference>
<accession>A0A5S6PR09</accession>
<proteinExistence type="predicted"/>
<evidence type="ECO:0000256" key="1">
    <source>
        <dbReference type="SAM" id="MobiDB-lite"/>
    </source>
</evidence>
<reference evidence="2" key="2">
    <citation type="submission" date="2019-04" db="EMBL/GenBank/DDBJ databases">
        <authorList>
            <person name="Howe K."/>
            <person name="Paulini M."/>
            <person name="Williams G."/>
        </authorList>
    </citation>
    <scope>NUCLEOTIDE SEQUENCE [LARGE SCALE GENOMIC DNA]</scope>
    <source>
        <strain evidence="2">FR3</strain>
    </source>
</reference>
<name>A0A4E9FRU4_BRUMA</name>
<protein>
    <submittedName>
        <fullName evidence="4">Bm584</fullName>
    </submittedName>
</protein>
<keyword evidence="3" id="KW-1185">Reference proteome</keyword>
<evidence type="ECO:0000313" key="2">
    <source>
        <dbReference type="EMBL" id="VIO98869.1"/>
    </source>
</evidence>
<gene>
    <name evidence="2 4" type="primary">Bm584</name>
    <name evidence="2" type="ORF">BM_BM584</name>
</gene>
<organism evidence="2">
    <name type="scientific">Brugia malayi</name>
    <name type="common">Filarial nematode worm</name>
    <dbReference type="NCBI Taxonomy" id="6279"/>
    <lineage>
        <taxon>Eukaryota</taxon>
        <taxon>Metazoa</taxon>
        <taxon>Ecdysozoa</taxon>
        <taxon>Nematoda</taxon>
        <taxon>Chromadorea</taxon>
        <taxon>Rhabditida</taxon>
        <taxon>Spirurina</taxon>
        <taxon>Spiruromorpha</taxon>
        <taxon>Filarioidea</taxon>
        <taxon>Onchocercidae</taxon>
        <taxon>Brugia</taxon>
    </lineage>
</organism>
<accession>A0A4E9FRU4</accession>